<dbReference type="GO" id="GO:0030250">
    <property type="term" value="F:guanylate cyclase activator activity"/>
    <property type="evidence" value="ECO:0000318"/>
    <property type="project" value="GO_Central"/>
</dbReference>
<dbReference type="InterPro" id="IPR036382">
    <property type="entry name" value="Guanylin_sf"/>
</dbReference>
<dbReference type="GeneTree" id="ENSGT00940000154436"/>
<evidence type="ECO:0000256" key="9">
    <source>
        <dbReference type="SAM" id="SignalP"/>
    </source>
</evidence>
<sequence length="106" mass="11405">MTSLGFPVVVGILLLAQMAQPVFVQDSGLQFPLDAVRKLADLLEGPGADLQSRKATLSICTHPSLPPEFLPVCKSKEAPSIFRRLRTIANDDLCELCTNAACTGCY</sequence>
<evidence type="ECO:0000313" key="10">
    <source>
        <dbReference type="Ensembl" id="ENSOANP00000034269.1"/>
    </source>
</evidence>
<dbReference type="PANTHER" id="PTHR11318:SF4">
    <property type="entry name" value="GUANYLATE CYCLASE ACTIVATOR 2B"/>
    <property type="match status" value="1"/>
</dbReference>
<evidence type="ECO:0000256" key="5">
    <source>
        <dbReference type="ARBA" id="ARBA00023157"/>
    </source>
</evidence>
<keyword evidence="11" id="KW-1185">Reference proteome</keyword>
<organism evidence="10 11">
    <name type="scientific">Ornithorhynchus anatinus</name>
    <name type="common">Duckbill platypus</name>
    <dbReference type="NCBI Taxonomy" id="9258"/>
    <lineage>
        <taxon>Eukaryota</taxon>
        <taxon>Metazoa</taxon>
        <taxon>Chordata</taxon>
        <taxon>Craniata</taxon>
        <taxon>Vertebrata</taxon>
        <taxon>Euteleostomi</taxon>
        <taxon>Mammalia</taxon>
        <taxon>Monotremata</taxon>
        <taxon>Ornithorhynchidae</taxon>
        <taxon>Ornithorhynchus</taxon>
    </lineage>
</organism>
<evidence type="ECO:0000313" key="11">
    <source>
        <dbReference type="Proteomes" id="UP000002279"/>
    </source>
</evidence>
<evidence type="ECO:0000256" key="6">
    <source>
        <dbReference type="ARBA" id="ARBA00037765"/>
    </source>
</evidence>
<comment type="similarity">
    <text evidence="2">Belongs to the guanylin family.</text>
</comment>
<evidence type="ECO:0000256" key="3">
    <source>
        <dbReference type="ARBA" id="ARBA00022525"/>
    </source>
</evidence>
<dbReference type="AlphaFoldDB" id="A0A6I8MZZ9"/>
<dbReference type="PIRSF" id="PIRSF001849">
    <property type="entry name" value="Guanylin"/>
    <property type="match status" value="1"/>
</dbReference>
<dbReference type="Ensembl" id="ENSOANT00000060668.1">
    <property type="protein sequence ID" value="ENSOANP00000034269.1"/>
    <property type="gene ID" value="ENSOANG00000038486.1"/>
</dbReference>
<feature type="disulfide bond" evidence="8">
    <location>
        <begin position="94"/>
        <end position="102"/>
    </location>
</feature>
<reference evidence="10 11" key="1">
    <citation type="journal article" date="2008" name="Nature">
        <title>Genome analysis of the platypus reveals unique signatures of evolution.</title>
        <authorList>
            <person name="Warren W.C."/>
            <person name="Hillier L.W."/>
            <person name="Marshall Graves J.A."/>
            <person name="Birney E."/>
            <person name="Ponting C.P."/>
            <person name="Grutzner F."/>
            <person name="Belov K."/>
            <person name="Miller W."/>
            <person name="Clarke L."/>
            <person name="Chinwalla A.T."/>
            <person name="Yang S.P."/>
            <person name="Heger A."/>
            <person name="Locke D.P."/>
            <person name="Miethke P."/>
            <person name="Waters P.D."/>
            <person name="Veyrunes F."/>
            <person name="Fulton L."/>
            <person name="Fulton B."/>
            <person name="Graves T."/>
            <person name="Wallis J."/>
            <person name="Puente X.S."/>
            <person name="Lopez-Otin C."/>
            <person name="Ordonez G.R."/>
            <person name="Eichler E.E."/>
            <person name="Chen L."/>
            <person name="Cheng Z."/>
            <person name="Deakin J.E."/>
            <person name="Alsop A."/>
            <person name="Thompson K."/>
            <person name="Kirby P."/>
            <person name="Papenfuss A.T."/>
            <person name="Wakefield M.J."/>
            <person name="Olender T."/>
            <person name="Lancet D."/>
            <person name="Huttley G.A."/>
            <person name="Smit A.F."/>
            <person name="Pask A."/>
            <person name="Temple-Smith P."/>
            <person name="Batzer M.A."/>
            <person name="Walker J.A."/>
            <person name="Konkel M.K."/>
            <person name="Harris R.S."/>
            <person name="Whittington C.M."/>
            <person name="Wong E.S."/>
            <person name="Gemmell N.J."/>
            <person name="Buschiazzo E."/>
            <person name="Vargas Jentzsch I.M."/>
            <person name="Merkel A."/>
            <person name="Schmitz J."/>
            <person name="Zemann A."/>
            <person name="Churakov G."/>
            <person name="Kriegs J.O."/>
            <person name="Brosius J."/>
            <person name="Murchison E.P."/>
            <person name="Sachidanandam R."/>
            <person name="Smith C."/>
            <person name="Hannon G.J."/>
            <person name="Tsend-Ayush E."/>
            <person name="McMillan D."/>
            <person name="Attenborough R."/>
            <person name="Rens W."/>
            <person name="Ferguson-Smith M."/>
            <person name="Lefevre C.M."/>
            <person name="Sharp J.A."/>
            <person name="Nicholas K.R."/>
            <person name="Ray D.A."/>
            <person name="Kube M."/>
            <person name="Reinhardt R."/>
            <person name="Pringle T.H."/>
            <person name="Taylor J."/>
            <person name="Jones R.C."/>
            <person name="Nixon B."/>
            <person name="Dacheux J.L."/>
            <person name="Niwa H."/>
            <person name="Sekita Y."/>
            <person name="Huang X."/>
            <person name="Stark A."/>
            <person name="Kheradpour P."/>
            <person name="Kellis M."/>
            <person name="Flicek P."/>
            <person name="Chen Y."/>
            <person name="Webber C."/>
            <person name="Hardison R."/>
            <person name="Nelson J."/>
            <person name="Hallsworth-Pepin K."/>
            <person name="Delehaunty K."/>
            <person name="Markovic C."/>
            <person name="Minx P."/>
            <person name="Feng Y."/>
            <person name="Kremitzki C."/>
            <person name="Mitreva M."/>
            <person name="Glasscock J."/>
            <person name="Wylie T."/>
            <person name="Wohldmann P."/>
            <person name="Thiru P."/>
            <person name="Nhan M.N."/>
            <person name="Pohl C.S."/>
            <person name="Smith S.M."/>
            <person name="Hou S."/>
            <person name="Nefedov M."/>
            <person name="de Jong P.J."/>
            <person name="Renfree M.B."/>
            <person name="Mardis E.R."/>
            <person name="Wilson R.K."/>
        </authorList>
    </citation>
    <scope>NUCLEOTIDE SEQUENCE [LARGE SCALE GENOMIC DNA]</scope>
    <source>
        <strain evidence="10 11">Glennie</strain>
    </source>
</reference>
<evidence type="ECO:0000256" key="4">
    <source>
        <dbReference type="ARBA" id="ARBA00022729"/>
    </source>
</evidence>
<feature type="signal peptide" evidence="9">
    <location>
        <begin position="1"/>
        <end position="24"/>
    </location>
</feature>
<feature type="chain" id="PRO_5026355755" description="Guanylate cyclase activator 2B" evidence="9">
    <location>
        <begin position="25"/>
        <end position="106"/>
    </location>
</feature>
<dbReference type="GO" id="GO:0005576">
    <property type="term" value="C:extracellular region"/>
    <property type="evidence" value="ECO:0007669"/>
    <property type="project" value="UniProtKB-SubCell"/>
</dbReference>
<evidence type="ECO:0000256" key="8">
    <source>
        <dbReference type="PIRSR" id="PIRSR001849-50"/>
    </source>
</evidence>
<comment type="function">
    <text evidence="6">Endogenous activator of intestinal guanylate cyclase. It stimulates this enzyme through the same receptor binding region as the heat-stable enterotoxins. May be a potent physiological regulator of intestinal fluid and electrolyte transport. May be an autocrine/paracrine regulator of intestinal salt and water transport.</text>
</comment>
<evidence type="ECO:0000256" key="7">
    <source>
        <dbReference type="ARBA" id="ARBA00041176"/>
    </source>
</evidence>
<dbReference type="InterPro" id="IPR000879">
    <property type="entry name" value="Guanylin"/>
</dbReference>
<dbReference type="Proteomes" id="UP000002279">
    <property type="component" value="Chromosome 5"/>
</dbReference>
<feature type="disulfide bond" evidence="8">
    <location>
        <begin position="60"/>
        <end position="73"/>
    </location>
</feature>
<dbReference type="PANTHER" id="PTHR11318">
    <property type="entry name" value="GUANYLIN FAMILY MEMBER"/>
    <property type="match status" value="1"/>
</dbReference>
<protein>
    <recommendedName>
        <fullName evidence="7">Guanylate cyclase activator 2B</fullName>
    </recommendedName>
</protein>
<keyword evidence="4 9" id="KW-0732">Signal</keyword>
<reference evidence="10" key="2">
    <citation type="submission" date="2025-08" db="UniProtKB">
        <authorList>
            <consortium name="Ensembl"/>
        </authorList>
    </citation>
    <scope>IDENTIFICATION</scope>
    <source>
        <strain evidence="10">Glennie</strain>
    </source>
</reference>
<keyword evidence="5 8" id="KW-1015">Disulfide bond</keyword>
<comment type="subcellular location">
    <subcellularLocation>
        <location evidence="1">Secreted</location>
    </subcellularLocation>
</comment>
<keyword evidence="3" id="KW-0964">Secreted</keyword>
<dbReference type="SUPFAM" id="SSF89890">
    <property type="entry name" value="Proguanylin"/>
    <property type="match status" value="1"/>
</dbReference>
<evidence type="ECO:0000256" key="2">
    <source>
        <dbReference type="ARBA" id="ARBA00009883"/>
    </source>
</evidence>
<dbReference type="PRINTS" id="PR00774">
    <property type="entry name" value="GUANYLIN"/>
</dbReference>
<dbReference type="Pfam" id="PF02058">
    <property type="entry name" value="Guanylin"/>
    <property type="match status" value="1"/>
</dbReference>
<proteinExistence type="inferred from homology"/>
<dbReference type="Gene3D" id="3.90.1450.10">
    <property type="entry name" value="Guanylin"/>
    <property type="match status" value="1"/>
</dbReference>
<evidence type="ECO:0000256" key="1">
    <source>
        <dbReference type="ARBA" id="ARBA00004613"/>
    </source>
</evidence>
<dbReference type="InParanoid" id="A0A6I8MZZ9"/>
<feature type="disulfide bond" evidence="8">
    <location>
        <begin position="97"/>
        <end position="105"/>
    </location>
</feature>
<dbReference type="OMA" id="ACEICES"/>
<accession>A0A6I8MZZ9</accession>
<dbReference type="FunCoup" id="A0A6I8MZZ9">
    <property type="interactions" value="29"/>
</dbReference>
<name>A0A6I8MZZ9_ORNAN</name>
<reference evidence="10" key="3">
    <citation type="submission" date="2025-09" db="UniProtKB">
        <authorList>
            <consortium name="Ensembl"/>
        </authorList>
    </citation>
    <scope>IDENTIFICATION</scope>
    <source>
        <strain evidence="10">Glennie</strain>
    </source>
</reference>